<proteinExistence type="predicted"/>
<evidence type="ECO:0000313" key="1">
    <source>
        <dbReference type="EMBL" id="VFU16212.1"/>
    </source>
</evidence>
<reference evidence="1" key="1">
    <citation type="submission" date="2019-03" db="EMBL/GenBank/DDBJ databases">
        <authorList>
            <person name="Hao L."/>
        </authorList>
    </citation>
    <scope>NUCLEOTIDE SEQUENCE</scope>
</reference>
<dbReference type="AlphaFoldDB" id="A0A485M2C1"/>
<protein>
    <submittedName>
        <fullName evidence="1">Uncharacterized protein</fullName>
    </submittedName>
</protein>
<accession>A0A485M2C1</accession>
<dbReference type="EMBL" id="CAADRM010000117">
    <property type="protein sequence ID" value="VFU16212.1"/>
    <property type="molecule type" value="Genomic_DNA"/>
</dbReference>
<organism evidence="1">
    <name type="scientific">anaerobic digester metagenome</name>
    <dbReference type="NCBI Taxonomy" id="1263854"/>
    <lineage>
        <taxon>unclassified sequences</taxon>
        <taxon>metagenomes</taxon>
        <taxon>ecological metagenomes</taxon>
    </lineage>
</organism>
<gene>
    <name evidence="1" type="ORF">SCFA_520018</name>
</gene>
<name>A0A485M2C1_9ZZZZ</name>
<sequence length="354" mass="41931">MEKNSRFELGHTEKIRRSIYVFLRDELERKLKTIALEEPYQRCQAKKVPYPYVDSSELRPKKKEFSKESSETRPFFIIFYEDTLDEIHQKYIRFSDSNRVRKDTISLVPDIKFHRPFYSTIRFFERDSFFELLEQLIDVDYCLLIQRDNRYKKRNRYSLTHFHVKVDWPIAEAAESLAKELRYISKSLYEKGERYAEILQQKLFEYYGCHHQGTGGRRTGALSAAQYLKSVPGLATVYVSSAETKTLTRYSEKGVGRYAVIQFDKALAKQLIEAYNLTEESFRQGYALGESEQFFDVILFVTYKHTEWGTPPPDGKLRILRPDYSWLAVDMEMILPMPHAVSFRPLPVKWVYKT</sequence>